<feature type="region of interest" description="Disordered" evidence="1">
    <location>
        <begin position="1"/>
        <end position="38"/>
    </location>
</feature>
<name>A0A444XZU8_ARAHY</name>
<feature type="compositionally biased region" description="Polar residues" evidence="1">
    <location>
        <begin position="23"/>
        <end position="38"/>
    </location>
</feature>
<protein>
    <submittedName>
        <fullName evidence="2">Uncharacterized protein</fullName>
    </submittedName>
</protein>
<comment type="caution">
    <text evidence="2">The sequence shown here is derived from an EMBL/GenBank/DDBJ whole genome shotgun (WGS) entry which is preliminary data.</text>
</comment>
<organism evidence="2 3">
    <name type="scientific">Arachis hypogaea</name>
    <name type="common">Peanut</name>
    <dbReference type="NCBI Taxonomy" id="3818"/>
    <lineage>
        <taxon>Eukaryota</taxon>
        <taxon>Viridiplantae</taxon>
        <taxon>Streptophyta</taxon>
        <taxon>Embryophyta</taxon>
        <taxon>Tracheophyta</taxon>
        <taxon>Spermatophyta</taxon>
        <taxon>Magnoliopsida</taxon>
        <taxon>eudicotyledons</taxon>
        <taxon>Gunneridae</taxon>
        <taxon>Pentapetalae</taxon>
        <taxon>rosids</taxon>
        <taxon>fabids</taxon>
        <taxon>Fabales</taxon>
        <taxon>Fabaceae</taxon>
        <taxon>Papilionoideae</taxon>
        <taxon>50 kb inversion clade</taxon>
        <taxon>dalbergioids sensu lato</taxon>
        <taxon>Dalbergieae</taxon>
        <taxon>Pterocarpus clade</taxon>
        <taxon>Arachis</taxon>
    </lineage>
</organism>
<dbReference type="AlphaFoldDB" id="A0A444XZU8"/>
<keyword evidence="3" id="KW-1185">Reference proteome</keyword>
<dbReference type="EMBL" id="SDMP01000018">
    <property type="protein sequence ID" value="RYQ95197.1"/>
    <property type="molecule type" value="Genomic_DNA"/>
</dbReference>
<sequence length="300" mass="33048">MTTSRGVADQAIGRGRGRGRGRVSSSTHKNSGFSPSTSTIPVGSLVASLAEQLFVLVPNPNYVPPSTTMTPPPTTQQPVATVTLSPATDAAAQSSHGSEAADVPPPPSIVRLTIWLDSGMGFGCLLLLQVPGYCFLFSGFRFGCLFALNSNACTQEMTNVIKLIYTLYGTLSTILPSDKYFTMEWVGDSSRYWRMTRPPDELASTRDKEGFVIHQETNEGFRHRRLTNRASRASVRSSKYTGSSTTFMKTKVKLSKSLDREVILAETFKYIHILKETTARFAYQRSQDHYVSKHTSDLLV</sequence>
<evidence type="ECO:0000313" key="3">
    <source>
        <dbReference type="Proteomes" id="UP000289738"/>
    </source>
</evidence>
<accession>A0A444XZU8</accession>
<dbReference type="Proteomes" id="UP000289738">
    <property type="component" value="Chromosome B08"/>
</dbReference>
<reference evidence="2 3" key="1">
    <citation type="submission" date="2019-01" db="EMBL/GenBank/DDBJ databases">
        <title>Sequencing of cultivated peanut Arachis hypogaea provides insights into genome evolution and oil improvement.</title>
        <authorList>
            <person name="Chen X."/>
        </authorList>
    </citation>
    <scope>NUCLEOTIDE SEQUENCE [LARGE SCALE GENOMIC DNA]</scope>
    <source>
        <strain evidence="3">cv. Fuhuasheng</strain>
        <tissue evidence="2">Leaves</tissue>
    </source>
</reference>
<gene>
    <name evidence="2" type="ORF">Ahy_B08g090257</name>
</gene>
<proteinExistence type="predicted"/>
<evidence type="ECO:0000256" key="1">
    <source>
        <dbReference type="SAM" id="MobiDB-lite"/>
    </source>
</evidence>
<evidence type="ECO:0000313" key="2">
    <source>
        <dbReference type="EMBL" id="RYQ95197.1"/>
    </source>
</evidence>